<organism evidence="1 2">
    <name type="scientific">Ascodesmis nigricans</name>
    <dbReference type="NCBI Taxonomy" id="341454"/>
    <lineage>
        <taxon>Eukaryota</taxon>
        <taxon>Fungi</taxon>
        <taxon>Dikarya</taxon>
        <taxon>Ascomycota</taxon>
        <taxon>Pezizomycotina</taxon>
        <taxon>Pezizomycetes</taxon>
        <taxon>Pezizales</taxon>
        <taxon>Ascodesmidaceae</taxon>
        <taxon>Ascodesmis</taxon>
    </lineage>
</organism>
<proteinExistence type="predicted"/>
<evidence type="ECO:0000313" key="1">
    <source>
        <dbReference type="EMBL" id="TGZ82556.1"/>
    </source>
</evidence>
<reference evidence="1 2" key="1">
    <citation type="submission" date="2019-04" db="EMBL/GenBank/DDBJ databases">
        <title>Comparative genomics and transcriptomics to analyze fruiting body development in filamentous ascomycetes.</title>
        <authorList>
            <consortium name="DOE Joint Genome Institute"/>
            <person name="Lutkenhaus R."/>
            <person name="Traeger S."/>
            <person name="Breuer J."/>
            <person name="Kuo A."/>
            <person name="Lipzen A."/>
            <person name="Pangilinan J."/>
            <person name="Dilworth D."/>
            <person name="Sandor L."/>
            <person name="Poggeler S."/>
            <person name="Barry K."/>
            <person name="Grigoriev I.V."/>
            <person name="Nowrousian M."/>
        </authorList>
    </citation>
    <scope>NUCLEOTIDE SEQUENCE [LARGE SCALE GENOMIC DNA]</scope>
    <source>
        <strain evidence="1 2">CBS 389.68</strain>
    </source>
</reference>
<accession>A0A4S2N0T9</accession>
<keyword evidence="2" id="KW-1185">Reference proteome</keyword>
<gene>
    <name evidence="1" type="ORF">EX30DRAFT_339838</name>
</gene>
<name>A0A4S2N0T9_9PEZI</name>
<dbReference type="AlphaFoldDB" id="A0A4S2N0T9"/>
<dbReference type="Proteomes" id="UP000298138">
    <property type="component" value="Unassembled WGS sequence"/>
</dbReference>
<dbReference type="EMBL" id="ML220115">
    <property type="protein sequence ID" value="TGZ82556.1"/>
    <property type="molecule type" value="Genomic_DNA"/>
</dbReference>
<dbReference type="InParanoid" id="A0A4S2N0T9"/>
<sequence length="161" mass="17986">MGPFSFFSKKAGVQQVLPPLYGIKVSQKNIMSWGQRTNPVEGYMSMNTVHIFMKEKIGIGIMRLTFRKHSFNFQIQAIRAQQQQFGGIINTDFLGPGKINASGTRNSRPRRLLGSRLHKRSPHVASTDVITTINSILGVETLLQSKTPALYVHLMVSCLPT</sequence>
<protein>
    <submittedName>
        <fullName evidence="1">Uncharacterized protein</fullName>
    </submittedName>
</protein>
<evidence type="ECO:0000313" key="2">
    <source>
        <dbReference type="Proteomes" id="UP000298138"/>
    </source>
</evidence>